<organism evidence="4 5">
    <name type="scientific">Candidatus Roizmanbacteria bacterium GW2011_GWC2_37_13</name>
    <dbReference type="NCBI Taxonomy" id="1618486"/>
    <lineage>
        <taxon>Bacteria</taxon>
        <taxon>Candidatus Roizmaniibacteriota</taxon>
    </lineage>
</organism>
<evidence type="ECO:0000313" key="4">
    <source>
        <dbReference type="EMBL" id="KKQ25089.1"/>
    </source>
</evidence>
<sequence>MKISVDGGGLGAKKGERFGNYVFSENLIKALCLYDKKNKYFFYTFENLKPRLAWLKGRVSLEEFKERKDIFLALNQAIPLFVSGKIVSFCHGLSYYFFPQYYSKQDRSRLNKQLKEMIKRSDYIIVSSERVKKELTSINRSIERKVVVIPFGIPFDMKEESRIENQESGTGKYFLYVGMDHPIKNLEFIKKLSKNYRVNFVTKNMERIKLKQLYRQATALLTASYYESFNLPVLEALSQGCPVIGLRSAIIPELRPYVNLAKNNTEFVDLMERIPVKPNVQSIKRLKTEFNWENYVEKLVELY</sequence>
<evidence type="ECO:0000256" key="1">
    <source>
        <dbReference type="ARBA" id="ARBA00022679"/>
    </source>
</evidence>
<name>A0A0G0ILL8_9BACT</name>
<reference evidence="4 5" key="1">
    <citation type="journal article" date="2015" name="Nature">
        <title>rRNA introns, odd ribosomes, and small enigmatic genomes across a large radiation of phyla.</title>
        <authorList>
            <person name="Brown C.T."/>
            <person name="Hug L.A."/>
            <person name="Thomas B.C."/>
            <person name="Sharon I."/>
            <person name="Castelle C.J."/>
            <person name="Singh A."/>
            <person name="Wilkins M.J."/>
            <person name="Williams K.H."/>
            <person name="Banfield J.F."/>
        </authorList>
    </citation>
    <scope>NUCLEOTIDE SEQUENCE [LARGE SCALE GENOMIC DNA]</scope>
</reference>
<dbReference type="Proteomes" id="UP000034917">
    <property type="component" value="Unassembled WGS sequence"/>
</dbReference>
<gene>
    <name evidence="4" type="ORF">US40_C0012G0024</name>
</gene>
<evidence type="ECO:0000313" key="5">
    <source>
        <dbReference type="Proteomes" id="UP000034917"/>
    </source>
</evidence>
<dbReference type="EMBL" id="LBSV01000012">
    <property type="protein sequence ID" value="KKQ25089.1"/>
    <property type="molecule type" value="Genomic_DNA"/>
</dbReference>
<comment type="caution">
    <text evidence="4">The sequence shown here is derived from an EMBL/GenBank/DDBJ whole genome shotgun (WGS) entry which is preliminary data.</text>
</comment>
<dbReference type="Pfam" id="PF00534">
    <property type="entry name" value="Glycos_transf_1"/>
    <property type="match status" value="1"/>
</dbReference>
<dbReference type="PANTHER" id="PTHR46401:SF2">
    <property type="entry name" value="GLYCOSYLTRANSFERASE WBBK-RELATED"/>
    <property type="match status" value="1"/>
</dbReference>
<keyword evidence="1 4" id="KW-0808">Transferase</keyword>
<feature type="domain" description="Glycosyl transferase family 1" evidence="2">
    <location>
        <begin position="189"/>
        <end position="253"/>
    </location>
</feature>
<dbReference type="GO" id="GO:0016757">
    <property type="term" value="F:glycosyltransferase activity"/>
    <property type="evidence" value="ECO:0007669"/>
    <property type="project" value="InterPro"/>
</dbReference>
<dbReference type="PANTHER" id="PTHR46401">
    <property type="entry name" value="GLYCOSYLTRANSFERASE WBBK-RELATED"/>
    <property type="match status" value="1"/>
</dbReference>
<dbReference type="GO" id="GO:0009103">
    <property type="term" value="P:lipopolysaccharide biosynthetic process"/>
    <property type="evidence" value="ECO:0007669"/>
    <property type="project" value="TreeGrafter"/>
</dbReference>
<accession>A0A0G0ILL8</accession>
<dbReference type="Gene3D" id="3.40.50.2000">
    <property type="entry name" value="Glycogen Phosphorylase B"/>
    <property type="match status" value="2"/>
</dbReference>
<dbReference type="SUPFAM" id="SSF53756">
    <property type="entry name" value="UDP-Glycosyltransferase/glycogen phosphorylase"/>
    <property type="match status" value="1"/>
</dbReference>
<evidence type="ECO:0000259" key="2">
    <source>
        <dbReference type="Pfam" id="PF00534"/>
    </source>
</evidence>
<dbReference type="InterPro" id="IPR001296">
    <property type="entry name" value="Glyco_trans_1"/>
</dbReference>
<dbReference type="AlphaFoldDB" id="A0A0G0ILL8"/>
<dbReference type="Pfam" id="PF13439">
    <property type="entry name" value="Glyco_transf_4"/>
    <property type="match status" value="1"/>
</dbReference>
<feature type="domain" description="Glycosyltransferase subfamily 4-like N-terminal" evidence="3">
    <location>
        <begin position="84"/>
        <end position="154"/>
    </location>
</feature>
<dbReference type="InterPro" id="IPR028098">
    <property type="entry name" value="Glyco_trans_4-like_N"/>
</dbReference>
<evidence type="ECO:0000259" key="3">
    <source>
        <dbReference type="Pfam" id="PF13439"/>
    </source>
</evidence>
<protein>
    <submittedName>
        <fullName evidence="4">Glycosyltransferase, family 1</fullName>
    </submittedName>
</protein>
<proteinExistence type="predicted"/>